<dbReference type="Proteomes" id="UP000316659">
    <property type="component" value="Unassembled WGS sequence"/>
</dbReference>
<dbReference type="Pfam" id="PF13416">
    <property type="entry name" value="SBP_bac_8"/>
    <property type="match status" value="1"/>
</dbReference>
<dbReference type="EMBL" id="BJNZ01000008">
    <property type="protein sequence ID" value="GED09690.1"/>
    <property type="molecule type" value="Genomic_DNA"/>
</dbReference>
<name>A0A4Y4E244_CELCE</name>
<dbReference type="Gene3D" id="3.40.190.10">
    <property type="entry name" value="Periplasmic binding protein-like II"/>
    <property type="match status" value="1"/>
</dbReference>
<gene>
    <name evidence="1" type="primary">cebE</name>
    <name evidence="1" type="ORF">CCE02nite_16890</name>
</gene>
<dbReference type="AlphaFoldDB" id="A0A4Y4E244"/>
<evidence type="ECO:0000313" key="1">
    <source>
        <dbReference type="EMBL" id="GED09690.1"/>
    </source>
</evidence>
<dbReference type="PANTHER" id="PTHR43649:SF32">
    <property type="entry name" value="SUGAR BINDING SECRETED PROTEIN"/>
    <property type="match status" value="1"/>
</dbReference>
<comment type="caution">
    <text evidence="1">The sequence shown here is derived from an EMBL/GenBank/DDBJ whole genome shotgun (WGS) entry which is preliminary data.</text>
</comment>
<evidence type="ECO:0000313" key="2">
    <source>
        <dbReference type="Proteomes" id="UP000316659"/>
    </source>
</evidence>
<proteinExistence type="predicted"/>
<dbReference type="PANTHER" id="PTHR43649">
    <property type="entry name" value="ARABINOSE-BINDING PROTEIN-RELATED"/>
    <property type="match status" value="1"/>
</dbReference>
<dbReference type="InterPro" id="IPR006059">
    <property type="entry name" value="SBP"/>
</dbReference>
<dbReference type="InterPro" id="IPR050490">
    <property type="entry name" value="Bact_solute-bd_prot1"/>
</dbReference>
<sequence>MWKRYHFVVGALPRPRPTDKGVTVLSSTRTTRRPRKAITAVAGLAAITLTLTACSSGSGSNDDETGSGDGEKITLTVATFNDFGYTDELLAAYTEEHPNVTVKQTKAAKSEDARTNLTTKLAAGGEGLADIEAIEVDWLPELMQYPDLFTDLTDSALDGRWVDWKVQQATTPDGKLIGYGTDIGPSAICYRQDLFEAAGLPTDPAEVAELLGGEDATWDDYFAAGKTFVAASDAAWYDSAMSISQGMVNQIDNAYEESDGTPKDLATNQPIIDIYDTVLEQSTTNELSAGLEQWTPDWDAAFQNDGFATMICPAWMTGPVEERSGGVTGWNVADVFPGGGLNWGGSFLTVPASGPNAEAAKELAAWLTDPAQQTTAFENAGTFPSQIEAQESDAVQSFTNDFFNNAPVGTIFVNRALAIDSAPFKGANYFSIHTTVQDGIKRVDVEKTDDAAASWQKTLQSFQDLGL</sequence>
<reference evidence="1 2" key="1">
    <citation type="submission" date="2019-06" db="EMBL/GenBank/DDBJ databases">
        <title>Whole genome shotgun sequence of Cellulosimicrobium cellulans NBRC 15516.</title>
        <authorList>
            <person name="Hosoyama A."/>
            <person name="Uohara A."/>
            <person name="Ohji S."/>
            <person name="Ichikawa N."/>
        </authorList>
    </citation>
    <scope>NUCLEOTIDE SEQUENCE [LARGE SCALE GENOMIC DNA]</scope>
    <source>
        <strain evidence="1 2">NBRC 15516</strain>
    </source>
</reference>
<protein>
    <submittedName>
        <fullName evidence="1">Sugar ABC transporter substrate-binding protein</fullName>
    </submittedName>
</protein>
<accession>A0A4Y4E244</accession>
<dbReference type="SUPFAM" id="SSF53850">
    <property type="entry name" value="Periplasmic binding protein-like II"/>
    <property type="match status" value="1"/>
</dbReference>
<organism evidence="1 2">
    <name type="scientific">Cellulosimicrobium cellulans</name>
    <name type="common">Arthrobacter luteus</name>
    <dbReference type="NCBI Taxonomy" id="1710"/>
    <lineage>
        <taxon>Bacteria</taxon>
        <taxon>Bacillati</taxon>
        <taxon>Actinomycetota</taxon>
        <taxon>Actinomycetes</taxon>
        <taxon>Micrococcales</taxon>
        <taxon>Promicromonosporaceae</taxon>
        <taxon>Cellulosimicrobium</taxon>
    </lineage>
</organism>